<evidence type="ECO:0000313" key="2">
    <source>
        <dbReference type="EMBL" id="SFR38608.1"/>
    </source>
</evidence>
<dbReference type="AlphaFoldDB" id="A0A1I6G8V0"/>
<dbReference type="STRING" id="670154.SAMN04488002_1072"/>
<reference evidence="3" key="1">
    <citation type="submission" date="2016-10" db="EMBL/GenBank/DDBJ databases">
        <authorList>
            <person name="Varghese N."/>
            <person name="Submissions S."/>
        </authorList>
    </citation>
    <scope>NUCLEOTIDE SEQUENCE [LARGE SCALE GENOMIC DNA]</scope>
    <source>
        <strain evidence="3">DSM 26921</strain>
    </source>
</reference>
<feature type="region of interest" description="Disordered" evidence="1">
    <location>
        <begin position="135"/>
        <end position="156"/>
    </location>
</feature>
<dbReference type="PROSITE" id="PS51257">
    <property type="entry name" value="PROKAR_LIPOPROTEIN"/>
    <property type="match status" value="1"/>
</dbReference>
<name>A0A1I6G8V0_9RHOB</name>
<evidence type="ECO:0000313" key="3">
    <source>
        <dbReference type="Proteomes" id="UP000199658"/>
    </source>
</evidence>
<sequence>MLSTARSAGQGVCIGMNKAALFGSLALALTACNDDDTYPGCDNSWWGSCEFAVSSWNLGSENYWIYGADAQAYYFFNGAEIGRDYVAIPRSKAEACSAFDRHDVMTWSTCDDSLEFNCAFSDMAKETYNRYSSETAHKDKKYPPLPDGPNRYSCDL</sequence>
<keyword evidence="3" id="KW-1185">Reference proteome</keyword>
<gene>
    <name evidence="2" type="ORF">SAMN04488002_1072</name>
</gene>
<evidence type="ECO:0000256" key="1">
    <source>
        <dbReference type="SAM" id="MobiDB-lite"/>
    </source>
</evidence>
<dbReference type="Proteomes" id="UP000199658">
    <property type="component" value="Unassembled WGS sequence"/>
</dbReference>
<protein>
    <submittedName>
        <fullName evidence="2">Uncharacterized protein</fullName>
    </submittedName>
</protein>
<dbReference type="EMBL" id="FOYO01000001">
    <property type="protein sequence ID" value="SFR38608.1"/>
    <property type="molecule type" value="Genomic_DNA"/>
</dbReference>
<accession>A0A1I6G8V0</accession>
<organism evidence="2 3">
    <name type="scientific">Litoreibacter janthinus</name>
    <dbReference type="NCBI Taxonomy" id="670154"/>
    <lineage>
        <taxon>Bacteria</taxon>
        <taxon>Pseudomonadati</taxon>
        <taxon>Pseudomonadota</taxon>
        <taxon>Alphaproteobacteria</taxon>
        <taxon>Rhodobacterales</taxon>
        <taxon>Roseobacteraceae</taxon>
        <taxon>Litoreibacter</taxon>
    </lineage>
</organism>
<proteinExistence type="predicted"/>